<dbReference type="PANTHER" id="PTHR31751">
    <property type="entry name" value="SI:CH211-108C17.2-RELATED-RELATED"/>
    <property type="match status" value="1"/>
</dbReference>
<dbReference type="EMBL" id="MRZV01000047">
    <property type="protein sequence ID" value="PIK60811.1"/>
    <property type="molecule type" value="Genomic_DNA"/>
</dbReference>
<evidence type="ECO:0000313" key="2">
    <source>
        <dbReference type="Proteomes" id="UP000230750"/>
    </source>
</evidence>
<accession>A0A2G8LKN7</accession>
<dbReference type="OrthoDB" id="10021186at2759"/>
<gene>
    <name evidence="1" type="ORF">BSL78_02292</name>
</gene>
<dbReference type="AlphaFoldDB" id="A0A2G8LKN7"/>
<evidence type="ECO:0000313" key="1">
    <source>
        <dbReference type="EMBL" id="PIK60811.1"/>
    </source>
</evidence>
<protein>
    <submittedName>
        <fullName evidence="1">Uncharacterized protein</fullName>
    </submittedName>
</protein>
<dbReference type="PANTHER" id="PTHR31751:SF7">
    <property type="entry name" value="THAP-TYPE DOMAIN-CONTAINING PROTEIN"/>
    <property type="match status" value="1"/>
</dbReference>
<dbReference type="STRING" id="307972.A0A2G8LKN7"/>
<proteinExistence type="predicted"/>
<keyword evidence="2" id="KW-1185">Reference proteome</keyword>
<comment type="caution">
    <text evidence="1">The sequence shown here is derived from an EMBL/GenBank/DDBJ whole genome shotgun (WGS) entry which is preliminary data.</text>
</comment>
<name>A0A2G8LKN7_STIJA</name>
<reference evidence="1 2" key="1">
    <citation type="journal article" date="2017" name="PLoS Biol.">
        <title>The sea cucumber genome provides insights into morphological evolution and visceral regeneration.</title>
        <authorList>
            <person name="Zhang X."/>
            <person name="Sun L."/>
            <person name="Yuan J."/>
            <person name="Sun Y."/>
            <person name="Gao Y."/>
            <person name="Zhang L."/>
            <person name="Li S."/>
            <person name="Dai H."/>
            <person name="Hamel J.F."/>
            <person name="Liu C."/>
            <person name="Yu Y."/>
            <person name="Liu S."/>
            <person name="Lin W."/>
            <person name="Guo K."/>
            <person name="Jin S."/>
            <person name="Xu P."/>
            <person name="Storey K.B."/>
            <person name="Huan P."/>
            <person name="Zhang T."/>
            <person name="Zhou Y."/>
            <person name="Zhang J."/>
            <person name="Lin C."/>
            <person name="Li X."/>
            <person name="Xing L."/>
            <person name="Huo D."/>
            <person name="Sun M."/>
            <person name="Wang L."/>
            <person name="Mercier A."/>
            <person name="Li F."/>
            <person name="Yang H."/>
            <person name="Xiang J."/>
        </authorList>
    </citation>
    <scope>NUCLEOTIDE SEQUENCE [LARGE SCALE GENOMIC DNA]</scope>
    <source>
        <strain evidence="1">Shaxun</strain>
        <tissue evidence="1">Muscle</tissue>
    </source>
</reference>
<sequence>MDSLVSASMGNSPLERNKPWLKKYSPPHAALRKAMTNKRFLNMLPYYNNFKHTGNLESFHNHMLMYASKRCSYSFEGYVTRMLLTAIDHNYHSDREYAAPKDVLSGYRQKYSKRTRKWAPERLKVAKDGYIPELMRKIFSMIAPTPGHLLQHVSLASNNPLLQSNIANVLKPGITQLL</sequence>
<dbReference type="Proteomes" id="UP000230750">
    <property type="component" value="Unassembled WGS sequence"/>
</dbReference>
<organism evidence="1 2">
    <name type="scientific">Stichopus japonicus</name>
    <name type="common">Sea cucumber</name>
    <dbReference type="NCBI Taxonomy" id="307972"/>
    <lineage>
        <taxon>Eukaryota</taxon>
        <taxon>Metazoa</taxon>
        <taxon>Echinodermata</taxon>
        <taxon>Eleutherozoa</taxon>
        <taxon>Echinozoa</taxon>
        <taxon>Holothuroidea</taxon>
        <taxon>Aspidochirotacea</taxon>
        <taxon>Aspidochirotida</taxon>
        <taxon>Stichopodidae</taxon>
        <taxon>Apostichopus</taxon>
    </lineage>
</organism>